<accession>A0A1S2PT73</accession>
<dbReference type="RefSeq" id="WP_071384385.1">
    <property type="nucleotide sequence ID" value="NZ_MLYO01000059.1"/>
</dbReference>
<feature type="domain" description="AB hydrolase-1" evidence="1">
    <location>
        <begin position="37"/>
        <end position="263"/>
    </location>
</feature>
<dbReference type="GO" id="GO:0016020">
    <property type="term" value="C:membrane"/>
    <property type="evidence" value="ECO:0007669"/>
    <property type="project" value="TreeGrafter"/>
</dbReference>
<evidence type="ECO:0000259" key="1">
    <source>
        <dbReference type="Pfam" id="PF00561"/>
    </source>
</evidence>
<comment type="caution">
    <text evidence="2">The sequence shown here is derived from an EMBL/GenBank/DDBJ whole genome shotgun (WGS) entry which is preliminary data.</text>
</comment>
<dbReference type="Gene3D" id="3.40.50.1820">
    <property type="entry name" value="alpha/beta hydrolase"/>
    <property type="match status" value="1"/>
</dbReference>
<dbReference type="InterPro" id="IPR029058">
    <property type="entry name" value="AB_hydrolase_fold"/>
</dbReference>
<keyword evidence="2" id="KW-0378">Hydrolase</keyword>
<keyword evidence="3" id="KW-1185">Reference proteome</keyword>
<dbReference type="PANTHER" id="PTHR43798">
    <property type="entry name" value="MONOACYLGLYCEROL LIPASE"/>
    <property type="match status" value="1"/>
</dbReference>
<name>A0A1S2PT73_9ACTN</name>
<dbReference type="InterPro" id="IPR050266">
    <property type="entry name" value="AB_hydrolase_sf"/>
</dbReference>
<dbReference type="GO" id="GO:0047372">
    <property type="term" value="F:monoacylglycerol lipase activity"/>
    <property type="evidence" value="ECO:0007669"/>
    <property type="project" value="TreeGrafter"/>
</dbReference>
<evidence type="ECO:0000313" key="3">
    <source>
        <dbReference type="Proteomes" id="UP000179642"/>
    </source>
</evidence>
<dbReference type="GO" id="GO:0046464">
    <property type="term" value="P:acylglycerol catabolic process"/>
    <property type="evidence" value="ECO:0007669"/>
    <property type="project" value="TreeGrafter"/>
</dbReference>
<dbReference type="EMBL" id="MLYO01000059">
    <property type="protein sequence ID" value="OIJ97018.1"/>
    <property type="molecule type" value="Genomic_DNA"/>
</dbReference>
<dbReference type="Pfam" id="PF00561">
    <property type="entry name" value="Abhydrolase_1"/>
    <property type="match status" value="1"/>
</dbReference>
<dbReference type="SUPFAM" id="SSF53474">
    <property type="entry name" value="alpha/beta-Hydrolases"/>
    <property type="match status" value="1"/>
</dbReference>
<dbReference type="OrthoDB" id="5495375at2"/>
<protein>
    <submittedName>
        <fullName evidence="2">Alpha/beta hydrolase</fullName>
    </submittedName>
</protein>
<proteinExistence type="predicted"/>
<dbReference type="Proteomes" id="UP000179642">
    <property type="component" value="Unassembled WGS sequence"/>
</dbReference>
<dbReference type="AlphaFoldDB" id="A0A1S2PT73"/>
<dbReference type="PRINTS" id="PR00111">
    <property type="entry name" value="ABHYDROLASE"/>
</dbReference>
<dbReference type="PANTHER" id="PTHR43798:SF5">
    <property type="entry name" value="MONOACYLGLYCEROL LIPASE ABHD6"/>
    <property type="match status" value="1"/>
</dbReference>
<evidence type="ECO:0000313" key="2">
    <source>
        <dbReference type="EMBL" id="OIJ97018.1"/>
    </source>
</evidence>
<gene>
    <name evidence="2" type="ORF">BIV23_31470</name>
</gene>
<reference evidence="2 3" key="1">
    <citation type="submission" date="2016-10" db="EMBL/GenBank/DDBJ databases">
        <title>Genome sequence of Streptomyces sp. MUSC 1.</title>
        <authorList>
            <person name="Lee L.-H."/>
            <person name="Ser H.-L."/>
            <person name="Law J.W.-F."/>
        </authorList>
    </citation>
    <scope>NUCLEOTIDE SEQUENCE [LARGE SCALE GENOMIC DNA]</scope>
    <source>
        <strain evidence="2 3">MUSC 1</strain>
    </source>
</reference>
<dbReference type="InterPro" id="IPR000073">
    <property type="entry name" value="AB_hydrolase_1"/>
</dbReference>
<organism evidence="2 3">
    <name type="scientific">Streptomyces monashensis</name>
    <dbReference type="NCBI Taxonomy" id="1678012"/>
    <lineage>
        <taxon>Bacteria</taxon>
        <taxon>Bacillati</taxon>
        <taxon>Actinomycetota</taxon>
        <taxon>Actinomycetes</taxon>
        <taxon>Kitasatosporales</taxon>
        <taxon>Streptomycetaceae</taxon>
        <taxon>Streptomyces</taxon>
    </lineage>
</organism>
<sequence length="282" mass="30102">MTVSDGGPYVNGDAESSTLSLDDGDIHVCQDGPRDAPALLLIHGSASSTRSWNPMVPLLTTSHRVVRIDLLGHGRSAKPADRSYAIPDQARRAGVALDRLGVEHAVVVGHSSGGVVATALAEQRPDLVTALVLVNTGPSLDAFIASESAAIGLSQWPPTDEQLRQFASTGFSRAGYQIPAELLDDVRGMTYHSLTTTMRATRSYLEQRTLPDRLTVLGKPLLVIFGEDDRRWRSSSASDYRAVPGARVELLSGLGHSPILEDPPRTATPLLAFTAIHAVQAD</sequence>